<evidence type="ECO:0000256" key="1">
    <source>
        <dbReference type="ARBA" id="ARBA00004651"/>
    </source>
</evidence>
<dbReference type="InterPro" id="IPR001279">
    <property type="entry name" value="Metallo-B-lactamas"/>
</dbReference>
<evidence type="ECO:0000256" key="2">
    <source>
        <dbReference type="ARBA" id="ARBA00022475"/>
    </source>
</evidence>
<name>A0A6N7WPY0_STRAY</name>
<dbReference type="InterPro" id="IPR004797">
    <property type="entry name" value="Competence_ComEC/Rec2"/>
</dbReference>
<feature type="transmembrane region" description="Helical" evidence="6">
    <location>
        <begin position="307"/>
        <end position="339"/>
    </location>
</feature>
<dbReference type="InterPro" id="IPR036866">
    <property type="entry name" value="RibonucZ/Hydroxyglut_hydro"/>
</dbReference>
<dbReference type="OrthoDB" id="9761531at2"/>
<reference evidence="8 9" key="1">
    <citation type="submission" date="2019-08" db="EMBL/GenBank/DDBJ databases">
        <title>In-depth cultivation of the pig gut microbiome towards novel bacterial diversity and tailored functional studies.</title>
        <authorList>
            <person name="Wylensek D."/>
            <person name="Hitch T.C.A."/>
            <person name="Clavel T."/>
        </authorList>
    </citation>
    <scope>NUCLEOTIDE SEQUENCE [LARGE SCALE GENOMIC DNA]</scope>
    <source>
        <strain evidence="8 9">BL-178-WT-3A</strain>
    </source>
</reference>
<feature type="domain" description="Metallo-beta-lactamase" evidence="7">
    <location>
        <begin position="492"/>
        <end position="698"/>
    </location>
</feature>
<dbReference type="NCBIfam" id="TIGR00361">
    <property type="entry name" value="ComEC_Rec2"/>
    <property type="match status" value="1"/>
</dbReference>
<dbReference type="Pfam" id="PF13567">
    <property type="entry name" value="DUF4131"/>
    <property type="match status" value="1"/>
</dbReference>
<dbReference type="EMBL" id="VUNP01000024">
    <property type="protein sequence ID" value="MST53970.1"/>
    <property type="molecule type" value="Genomic_DNA"/>
</dbReference>
<dbReference type="InterPro" id="IPR004477">
    <property type="entry name" value="ComEC_N"/>
</dbReference>
<protein>
    <submittedName>
        <fullName evidence="8">DNA internalization-related competence protein ComEC/Rec2</fullName>
    </submittedName>
</protein>
<feature type="transmembrane region" description="Helical" evidence="6">
    <location>
        <begin position="276"/>
        <end position="301"/>
    </location>
</feature>
<evidence type="ECO:0000313" key="9">
    <source>
        <dbReference type="Proteomes" id="UP000471052"/>
    </source>
</evidence>
<evidence type="ECO:0000256" key="6">
    <source>
        <dbReference type="SAM" id="Phobius"/>
    </source>
</evidence>
<evidence type="ECO:0000256" key="5">
    <source>
        <dbReference type="ARBA" id="ARBA00023136"/>
    </source>
</evidence>
<feature type="transmembrane region" description="Helical" evidence="6">
    <location>
        <begin position="49"/>
        <end position="68"/>
    </location>
</feature>
<organism evidence="8 9">
    <name type="scientific">Streptococcus alactolyticus</name>
    <dbReference type="NCBI Taxonomy" id="29389"/>
    <lineage>
        <taxon>Bacteria</taxon>
        <taxon>Bacillati</taxon>
        <taxon>Bacillota</taxon>
        <taxon>Bacilli</taxon>
        <taxon>Lactobacillales</taxon>
        <taxon>Streptococcaceae</taxon>
        <taxon>Streptococcus</taxon>
    </lineage>
</organism>
<keyword evidence="3 6" id="KW-0812">Transmembrane</keyword>
<dbReference type="Proteomes" id="UP000471052">
    <property type="component" value="Unassembled WGS sequence"/>
</dbReference>
<dbReference type="InterPro" id="IPR052159">
    <property type="entry name" value="Competence_DNA_uptake"/>
</dbReference>
<dbReference type="Pfam" id="PF03772">
    <property type="entry name" value="Competence"/>
    <property type="match status" value="1"/>
</dbReference>
<feature type="transmembrane region" description="Helical" evidence="6">
    <location>
        <begin position="12"/>
        <end position="42"/>
    </location>
</feature>
<dbReference type="RefSeq" id="WP_154455096.1">
    <property type="nucleotide sequence ID" value="NZ_VUNP01000024.1"/>
</dbReference>
<dbReference type="PANTHER" id="PTHR30619:SF1">
    <property type="entry name" value="RECOMBINATION PROTEIN 2"/>
    <property type="match status" value="1"/>
</dbReference>
<feature type="transmembrane region" description="Helical" evidence="6">
    <location>
        <begin position="351"/>
        <end position="370"/>
    </location>
</feature>
<sequence>MINYFPIKPIQLAFLVLLLYYWCFSQALYCGCLLLVALLLLWKQYGFKRLGQVCLCLVGFAGLFLYQVQQANSAYRSAPSKLQHIQIIPDTLSVNGDLLSFRGKADGRTYQAFYRLSSENEQKWFKNLSQTVLLSGDIELAEATPQRNFGGFDYRTYLKHEGIYRMATVSEITEIKAVSSLTFVERLHEWRRQAIVSIQQHFPAPMQHYMTGLLFGYLDKSFAEMSDIYTSLGIIHLFALSGMQVGFFVGIFRTFFLRLGLRRDQVTVLQMPFSFVYARLTGFSVSVIRSLLQAILAPFGIKRLDNLALTMLSLFLVMPSFLLTTGGVLSLAFAFILSLVQFDDLTRYSKIFAESIAISLGSLPLLIYFFSVFQPLSIVLTACFSFAFDVVLLPLLSLVFLLSPFVKLTFLNGLFVFLEQIIKVTKGMIGAPLVFGKPHLAILLLFFLILGILYDVYRRKKLALFLLAVVALLFFQTKHPLENEVTVVDVGQGDSLFLRDVTGKTLLIDVGGKVGFGKKEAWQECFSDSNAERTLIPYLKSRGVGKIDQLVLTHTDADHMGDMLVLAQEMPIGEVLVSQGSLTKTDFVAKLQVMKTKVRALQVGDMLPIMGSRLQVLYPHDVGDGGNNDSMVLYGQLLGKRFLFTGDLEKEGEQDLMATYSHLPVDVLKAGHHGSKGSSSPEFLAHISPQMALISAGEKNRYKHPHQETLERFNQQGLRIYRTDQEGAIRFRGLTHWQIETVR</sequence>
<dbReference type="InterPro" id="IPR025405">
    <property type="entry name" value="DUF4131"/>
</dbReference>
<dbReference type="PANTHER" id="PTHR30619">
    <property type="entry name" value="DNA INTERNALIZATION/COMPETENCE PROTEIN COMEC/REC2"/>
    <property type="match status" value="1"/>
</dbReference>
<proteinExistence type="predicted"/>
<comment type="caution">
    <text evidence="8">The sequence shown here is derived from an EMBL/GenBank/DDBJ whole genome shotgun (WGS) entry which is preliminary data.</text>
</comment>
<dbReference type="Gene3D" id="3.60.15.10">
    <property type="entry name" value="Ribonuclease Z/Hydroxyacylglutathione hydrolase-like"/>
    <property type="match status" value="1"/>
</dbReference>
<dbReference type="GO" id="GO:0005886">
    <property type="term" value="C:plasma membrane"/>
    <property type="evidence" value="ECO:0007669"/>
    <property type="project" value="UniProtKB-SubCell"/>
</dbReference>
<evidence type="ECO:0000313" key="8">
    <source>
        <dbReference type="EMBL" id="MST53970.1"/>
    </source>
</evidence>
<dbReference type="NCBIfam" id="TIGR00360">
    <property type="entry name" value="ComEC_N-term"/>
    <property type="match status" value="1"/>
</dbReference>
<dbReference type="CDD" id="cd07731">
    <property type="entry name" value="ComA-like_MBL-fold"/>
    <property type="match status" value="1"/>
</dbReference>
<feature type="transmembrane region" description="Helical" evidence="6">
    <location>
        <begin position="234"/>
        <end position="256"/>
    </location>
</feature>
<keyword evidence="4 6" id="KW-1133">Transmembrane helix</keyword>
<comment type="subcellular location">
    <subcellularLocation>
        <location evidence="1">Cell membrane</location>
        <topology evidence="1">Multi-pass membrane protein</topology>
    </subcellularLocation>
</comment>
<dbReference type="GO" id="GO:0030420">
    <property type="term" value="P:establishment of competence for transformation"/>
    <property type="evidence" value="ECO:0007669"/>
    <property type="project" value="InterPro"/>
</dbReference>
<dbReference type="AlphaFoldDB" id="A0A6N7WPY0"/>
<accession>A0A6N7WPY0</accession>
<evidence type="ECO:0000256" key="4">
    <source>
        <dbReference type="ARBA" id="ARBA00022989"/>
    </source>
</evidence>
<dbReference type="Pfam" id="PF00753">
    <property type="entry name" value="Lactamase_B"/>
    <property type="match status" value="1"/>
</dbReference>
<dbReference type="InterPro" id="IPR035681">
    <property type="entry name" value="ComA-like_MBL"/>
</dbReference>
<dbReference type="SMART" id="SM00849">
    <property type="entry name" value="Lactamase_B"/>
    <property type="match status" value="1"/>
</dbReference>
<evidence type="ECO:0000256" key="3">
    <source>
        <dbReference type="ARBA" id="ARBA00022692"/>
    </source>
</evidence>
<keyword evidence="2" id="KW-1003">Cell membrane</keyword>
<keyword evidence="5 6" id="KW-0472">Membrane</keyword>
<dbReference type="SUPFAM" id="SSF56281">
    <property type="entry name" value="Metallo-hydrolase/oxidoreductase"/>
    <property type="match status" value="1"/>
</dbReference>
<gene>
    <name evidence="8" type="ORF">FYJ82_06155</name>
</gene>
<feature type="transmembrane region" description="Helical" evidence="6">
    <location>
        <begin position="440"/>
        <end position="457"/>
    </location>
</feature>
<evidence type="ECO:0000259" key="7">
    <source>
        <dbReference type="SMART" id="SM00849"/>
    </source>
</evidence>